<proteinExistence type="predicted"/>
<reference evidence="2" key="1">
    <citation type="submission" date="2021-01" db="EMBL/GenBank/DDBJ databases">
        <title>Phytophthora aleatoria, a newly-described species from Pinus radiata is distinct from Phytophthora cactorum isolates based on comparative genomics.</title>
        <authorList>
            <person name="Mcdougal R."/>
            <person name="Panda P."/>
            <person name="Williams N."/>
            <person name="Studholme D.J."/>
        </authorList>
    </citation>
    <scope>NUCLEOTIDE SEQUENCE</scope>
    <source>
        <strain evidence="2">NZFS 4037</strain>
    </source>
</reference>
<evidence type="ECO:0000313" key="2">
    <source>
        <dbReference type="EMBL" id="KAG6975317.1"/>
    </source>
</evidence>
<evidence type="ECO:0000313" key="3">
    <source>
        <dbReference type="Proteomes" id="UP000709295"/>
    </source>
</evidence>
<name>A0A8J5MIQ4_9STRA</name>
<dbReference type="AlphaFoldDB" id="A0A8J5MIQ4"/>
<gene>
    <name evidence="2" type="ORF">JG688_00002530</name>
</gene>
<feature type="region of interest" description="Disordered" evidence="1">
    <location>
        <begin position="1"/>
        <end position="24"/>
    </location>
</feature>
<dbReference type="Proteomes" id="UP000709295">
    <property type="component" value="Unassembled WGS sequence"/>
</dbReference>
<protein>
    <submittedName>
        <fullName evidence="2">Uncharacterized protein</fullName>
    </submittedName>
</protein>
<keyword evidence="3" id="KW-1185">Reference proteome</keyword>
<dbReference type="EMBL" id="JAENGY010000068">
    <property type="protein sequence ID" value="KAG6975317.1"/>
    <property type="molecule type" value="Genomic_DNA"/>
</dbReference>
<comment type="caution">
    <text evidence="2">The sequence shown here is derived from an EMBL/GenBank/DDBJ whole genome shotgun (WGS) entry which is preliminary data.</text>
</comment>
<sequence>MLVCRGAKPSTRKGASNRGRLHPRWRRGDSGLRINCLPKRVQPLTRAEFVEYEYGAHEERGSILIEGDDDEHWMKNRNR</sequence>
<evidence type="ECO:0000256" key="1">
    <source>
        <dbReference type="SAM" id="MobiDB-lite"/>
    </source>
</evidence>
<accession>A0A8J5MIQ4</accession>
<organism evidence="2 3">
    <name type="scientific">Phytophthora aleatoria</name>
    <dbReference type="NCBI Taxonomy" id="2496075"/>
    <lineage>
        <taxon>Eukaryota</taxon>
        <taxon>Sar</taxon>
        <taxon>Stramenopiles</taxon>
        <taxon>Oomycota</taxon>
        <taxon>Peronosporomycetes</taxon>
        <taxon>Peronosporales</taxon>
        <taxon>Peronosporaceae</taxon>
        <taxon>Phytophthora</taxon>
    </lineage>
</organism>